<proteinExistence type="predicted"/>
<comment type="caution">
    <text evidence="1">The sequence shown here is derived from an EMBL/GenBank/DDBJ whole genome shotgun (WGS) entry which is preliminary data.</text>
</comment>
<organism evidence="1 2">
    <name type="scientific">Caballeronia sordidicola</name>
    <name type="common">Burkholderia sordidicola</name>
    <dbReference type="NCBI Taxonomy" id="196367"/>
    <lineage>
        <taxon>Bacteria</taxon>
        <taxon>Pseudomonadati</taxon>
        <taxon>Pseudomonadota</taxon>
        <taxon>Betaproteobacteria</taxon>
        <taxon>Burkholderiales</taxon>
        <taxon>Burkholderiaceae</taxon>
        <taxon>Caballeronia</taxon>
    </lineage>
</organism>
<sequence>MLMSASDVRFEISVSTCVQTRTPGNGCTGIGAITIGVRAALRSQWRRAG</sequence>
<accession>A0A226WRG4</accession>
<dbReference type="AlphaFoldDB" id="A0A226WRG4"/>
<dbReference type="EMBL" id="MTHB01000251">
    <property type="protein sequence ID" value="OXC73420.1"/>
    <property type="molecule type" value="Genomic_DNA"/>
</dbReference>
<name>A0A226WRG4_CABSO</name>
<evidence type="ECO:0000313" key="1">
    <source>
        <dbReference type="EMBL" id="OXC73420.1"/>
    </source>
</evidence>
<evidence type="ECO:0000313" key="2">
    <source>
        <dbReference type="Proteomes" id="UP000214720"/>
    </source>
</evidence>
<reference evidence="2" key="1">
    <citation type="submission" date="2017-01" db="EMBL/GenBank/DDBJ databases">
        <title>Genome Analysis of Deinococcus marmoris KOPRI26562.</title>
        <authorList>
            <person name="Kim J.H."/>
            <person name="Oh H.-M."/>
        </authorList>
    </citation>
    <scope>NUCLEOTIDE SEQUENCE [LARGE SCALE GENOMIC DNA]</scope>
    <source>
        <strain evidence="2">PAMC 26633</strain>
    </source>
</reference>
<dbReference type="Proteomes" id="UP000214720">
    <property type="component" value="Unassembled WGS sequence"/>
</dbReference>
<gene>
    <name evidence="1" type="ORF">BSU04_37120</name>
</gene>
<protein>
    <submittedName>
        <fullName evidence="1">Uncharacterized protein</fullName>
    </submittedName>
</protein>